<evidence type="ECO:0000256" key="9">
    <source>
        <dbReference type="ARBA" id="ARBA00049940"/>
    </source>
</evidence>
<gene>
    <name evidence="10" type="primary">fluC</name>
    <name evidence="10" type="synonym">crcB</name>
    <name evidence="11" type="ORF">FHS29_004462</name>
</gene>
<accession>A0A841CP67</accession>
<evidence type="ECO:0000256" key="10">
    <source>
        <dbReference type="HAMAP-Rule" id="MF_00454"/>
    </source>
</evidence>
<comment type="caution">
    <text evidence="11">The sequence shown here is derived from an EMBL/GenBank/DDBJ whole genome shotgun (WGS) entry which is preliminary data.</text>
</comment>
<evidence type="ECO:0000313" key="11">
    <source>
        <dbReference type="EMBL" id="MBB5957867.1"/>
    </source>
</evidence>
<keyword evidence="2 10" id="KW-1003">Cell membrane</keyword>
<dbReference type="GO" id="GO:0062054">
    <property type="term" value="F:fluoride channel activity"/>
    <property type="evidence" value="ECO:0007669"/>
    <property type="project" value="UniProtKB-UniRule"/>
</dbReference>
<dbReference type="HAMAP" id="MF_00454">
    <property type="entry name" value="FluC"/>
    <property type="match status" value="1"/>
</dbReference>
<sequence>MADPGVAGPRVPAPRREVSAPVLLAVALGGGLGGLARYAFAGLGLPGTVAVNVLGSALIGVLVVLVPRLHPLARPFLGVGFLGGFTTFSAYALDAVRLGDLRAGLYLVVVVVLALGATALGMAVTRKVIGRKETG</sequence>
<dbReference type="InterPro" id="IPR003691">
    <property type="entry name" value="FluC"/>
</dbReference>
<evidence type="ECO:0000256" key="2">
    <source>
        <dbReference type="ARBA" id="ARBA00022475"/>
    </source>
</evidence>
<dbReference type="Proteomes" id="UP000547510">
    <property type="component" value="Unassembled WGS sequence"/>
</dbReference>
<feature type="binding site" evidence="10">
    <location>
        <position position="83"/>
    </location>
    <ligand>
        <name>Na(+)</name>
        <dbReference type="ChEBI" id="CHEBI:29101"/>
        <note>structural</note>
    </ligand>
</feature>
<dbReference type="GO" id="GO:0005886">
    <property type="term" value="C:plasma membrane"/>
    <property type="evidence" value="ECO:0007669"/>
    <property type="project" value="UniProtKB-SubCell"/>
</dbReference>
<keyword evidence="4 10" id="KW-1133">Transmembrane helix</keyword>
<evidence type="ECO:0000256" key="8">
    <source>
        <dbReference type="ARBA" id="ARBA00035585"/>
    </source>
</evidence>
<dbReference type="GO" id="GO:0046872">
    <property type="term" value="F:metal ion binding"/>
    <property type="evidence" value="ECO:0007669"/>
    <property type="project" value="UniProtKB-KW"/>
</dbReference>
<feature type="transmembrane region" description="Helical" evidence="10">
    <location>
        <begin position="72"/>
        <end position="93"/>
    </location>
</feature>
<evidence type="ECO:0000256" key="5">
    <source>
        <dbReference type="ARBA" id="ARBA00023136"/>
    </source>
</evidence>
<comment type="subcellular location">
    <subcellularLocation>
        <location evidence="1 10">Cell membrane</location>
        <topology evidence="1 10">Multi-pass membrane protein</topology>
    </subcellularLocation>
</comment>
<evidence type="ECO:0000256" key="4">
    <source>
        <dbReference type="ARBA" id="ARBA00022989"/>
    </source>
</evidence>
<dbReference type="Pfam" id="PF02537">
    <property type="entry name" value="CRCB"/>
    <property type="match status" value="1"/>
</dbReference>
<feature type="transmembrane region" description="Helical" evidence="10">
    <location>
        <begin position="46"/>
        <end position="65"/>
    </location>
</feature>
<evidence type="ECO:0000256" key="7">
    <source>
        <dbReference type="ARBA" id="ARBA00035120"/>
    </source>
</evidence>
<dbReference type="AlphaFoldDB" id="A0A841CP67"/>
<evidence type="ECO:0000256" key="3">
    <source>
        <dbReference type="ARBA" id="ARBA00022692"/>
    </source>
</evidence>
<organism evidence="11 12">
    <name type="scientific">Saccharothrix tamanrassetensis</name>
    <dbReference type="NCBI Taxonomy" id="1051531"/>
    <lineage>
        <taxon>Bacteria</taxon>
        <taxon>Bacillati</taxon>
        <taxon>Actinomycetota</taxon>
        <taxon>Actinomycetes</taxon>
        <taxon>Pseudonocardiales</taxon>
        <taxon>Pseudonocardiaceae</taxon>
        <taxon>Saccharothrix</taxon>
    </lineage>
</organism>
<keyword evidence="5 10" id="KW-0472">Membrane</keyword>
<comment type="similarity">
    <text evidence="7 10">Belongs to the fluoride channel Fluc/FEX (TC 1.A.43) family.</text>
</comment>
<name>A0A841CP67_9PSEU</name>
<keyword evidence="12" id="KW-1185">Reference proteome</keyword>
<keyword evidence="10" id="KW-0479">Metal-binding</keyword>
<feature type="transmembrane region" description="Helical" evidence="10">
    <location>
        <begin position="105"/>
        <end position="124"/>
    </location>
</feature>
<comment type="catalytic activity">
    <reaction evidence="8">
        <text>fluoride(in) = fluoride(out)</text>
        <dbReference type="Rhea" id="RHEA:76159"/>
        <dbReference type="ChEBI" id="CHEBI:17051"/>
    </reaction>
    <physiologicalReaction direction="left-to-right" evidence="8">
        <dbReference type="Rhea" id="RHEA:76160"/>
    </physiologicalReaction>
</comment>
<feature type="binding site" evidence="10">
    <location>
        <position position="86"/>
    </location>
    <ligand>
        <name>Na(+)</name>
        <dbReference type="ChEBI" id="CHEBI:29101"/>
        <note>structural</note>
    </ligand>
</feature>
<keyword evidence="10" id="KW-0406">Ion transport</keyword>
<keyword evidence="3 10" id="KW-0812">Transmembrane</keyword>
<evidence type="ECO:0000256" key="1">
    <source>
        <dbReference type="ARBA" id="ARBA00004651"/>
    </source>
</evidence>
<feature type="transmembrane region" description="Helical" evidence="10">
    <location>
        <begin position="20"/>
        <end position="40"/>
    </location>
</feature>
<protein>
    <recommendedName>
        <fullName evidence="10">Fluoride-specific ion channel FluC</fullName>
    </recommendedName>
</protein>
<reference evidence="11 12" key="1">
    <citation type="submission" date="2020-08" db="EMBL/GenBank/DDBJ databases">
        <title>Genomic Encyclopedia of Type Strains, Phase III (KMG-III): the genomes of soil and plant-associated and newly described type strains.</title>
        <authorList>
            <person name="Whitman W."/>
        </authorList>
    </citation>
    <scope>NUCLEOTIDE SEQUENCE [LARGE SCALE GENOMIC DNA]</scope>
    <source>
        <strain evidence="11 12">CECT 8640</strain>
    </source>
</reference>
<dbReference type="RefSeq" id="WP_312865035.1">
    <property type="nucleotide sequence ID" value="NZ_JACHJN010000006.1"/>
</dbReference>
<comment type="function">
    <text evidence="9 10">Fluoride-specific ion channel. Important for reducing fluoride concentration in the cell, thus reducing its toxicity.</text>
</comment>
<dbReference type="GO" id="GO:0140114">
    <property type="term" value="P:cellular detoxification of fluoride"/>
    <property type="evidence" value="ECO:0007669"/>
    <property type="project" value="UniProtKB-UniRule"/>
</dbReference>
<comment type="activity regulation">
    <text evidence="10">Na(+) is not transported, but it plays an essential structural role and its presence is essential for fluoride channel function.</text>
</comment>
<proteinExistence type="inferred from homology"/>
<keyword evidence="6 10" id="KW-0407">Ion channel</keyword>
<keyword evidence="10" id="KW-0915">Sodium</keyword>
<keyword evidence="10" id="KW-0813">Transport</keyword>
<dbReference type="EMBL" id="JACHJN010000006">
    <property type="protein sequence ID" value="MBB5957867.1"/>
    <property type="molecule type" value="Genomic_DNA"/>
</dbReference>
<evidence type="ECO:0000313" key="12">
    <source>
        <dbReference type="Proteomes" id="UP000547510"/>
    </source>
</evidence>
<evidence type="ECO:0000256" key="6">
    <source>
        <dbReference type="ARBA" id="ARBA00023303"/>
    </source>
</evidence>